<protein>
    <submittedName>
        <fullName evidence="2">Uncharacterized protein</fullName>
    </submittedName>
</protein>
<dbReference type="EMBL" id="HBIP01014670">
    <property type="protein sequence ID" value="CAE0493455.1"/>
    <property type="molecule type" value="Transcribed_RNA"/>
</dbReference>
<sequence length="436" mass="46656">MGLSAILCRVLLFTSSVFHTPNEVTLEFATPEALPTNSVLLCANDSNVRWGPSSFTPLSLLEGGALFDGIERSVFNASTEGSWEDSDFVFRGRGGSGKSAQLEGLVTGGLADVLSTDPYYATSFVNQRYDDLQRDSQGRSTGDLLGFEYAEGGQGSDAPGPSNCAVLTGAWKQGTRYQLSFNMTNPPGRSQRGPATSFWMAPVDSELVTTRLSTDGSLVARDTAFTVRGNKQGCMCFVREQAQPVLAEFWDACAALSARDPSQVTSSTTAAECVRGLQRDLAANPALSNTFPFDRPPVTTYQLDSFAQAASDCGPRSTLAPRFGGECVSCSPGKRGEDGTSPCQCQPGTTSRLIGPRMCDARSIGPAAAGVEDLPAALCAAYTEHQERWKQRRVSDNVVARVYLKAFAASAAPIIDQAHIRSANATFFDNYVFDDR</sequence>
<accession>A0A7S3QUA2</accession>
<feature type="signal peptide" evidence="1">
    <location>
        <begin position="1"/>
        <end position="19"/>
    </location>
</feature>
<feature type="chain" id="PRO_5031543465" evidence="1">
    <location>
        <begin position="20"/>
        <end position="436"/>
    </location>
</feature>
<organism evidence="2">
    <name type="scientific">Dunaliella tertiolecta</name>
    <name type="common">Green alga</name>
    <dbReference type="NCBI Taxonomy" id="3047"/>
    <lineage>
        <taxon>Eukaryota</taxon>
        <taxon>Viridiplantae</taxon>
        <taxon>Chlorophyta</taxon>
        <taxon>core chlorophytes</taxon>
        <taxon>Chlorophyceae</taxon>
        <taxon>CS clade</taxon>
        <taxon>Chlamydomonadales</taxon>
        <taxon>Dunaliellaceae</taxon>
        <taxon>Dunaliella</taxon>
    </lineage>
</organism>
<gene>
    <name evidence="2" type="ORF">DTER00134_LOCUS8528</name>
</gene>
<keyword evidence="1" id="KW-0732">Signal</keyword>
<evidence type="ECO:0000313" key="2">
    <source>
        <dbReference type="EMBL" id="CAE0493455.1"/>
    </source>
</evidence>
<reference evidence="2" key="1">
    <citation type="submission" date="2021-01" db="EMBL/GenBank/DDBJ databases">
        <authorList>
            <person name="Corre E."/>
            <person name="Pelletier E."/>
            <person name="Niang G."/>
            <person name="Scheremetjew M."/>
            <person name="Finn R."/>
            <person name="Kale V."/>
            <person name="Holt S."/>
            <person name="Cochrane G."/>
            <person name="Meng A."/>
            <person name="Brown T."/>
            <person name="Cohen L."/>
        </authorList>
    </citation>
    <scope>NUCLEOTIDE SEQUENCE</scope>
    <source>
        <strain evidence="2">CCMP1320</strain>
    </source>
</reference>
<proteinExistence type="predicted"/>
<name>A0A7S3QUA2_DUNTE</name>
<dbReference type="AlphaFoldDB" id="A0A7S3QUA2"/>
<evidence type="ECO:0000256" key="1">
    <source>
        <dbReference type="SAM" id="SignalP"/>
    </source>
</evidence>